<dbReference type="SUPFAM" id="SSF117281">
    <property type="entry name" value="Kelch motif"/>
    <property type="match status" value="1"/>
</dbReference>
<evidence type="ECO:0000256" key="6">
    <source>
        <dbReference type="SAM" id="Coils"/>
    </source>
</evidence>
<feature type="compositionally biased region" description="Polar residues" evidence="7">
    <location>
        <begin position="707"/>
        <end position="726"/>
    </location>
</feature>
<accession>A0A1D8NFM0</accession>
<dbReference type="Pfam" id="PF24681">
    <property type="entry name" value="Kelch_KLHDC2_KLHL20_DRC7"/>
    <property type="match status" value="1"/>
</dbReference>
<feature type="compositionally biased region" description="Polar residues" evidence="7">
    <location>
        <begin position="891"/>
        <end position="916"/>
    </location>
</feature>
<feature type="coiled-coil region" evidence="6">
    <location>
        <begin position="1067"/>
        <end position="1112"/>
    </location>
</feature>
<dbReference type="VEuPathDB" id="FungiDB:YALI0_D21725g"/>
<feature type="compositionally biased region" description="Gly residues" evidence="7">
    <location>
        <begin position="171"/>
        <end position="181"/>
    </location>
</feature>
<feature type="compositionally biased region" description="Polar residues" evidence="7">
    <location>
        <begin position="1631"/>
        <end position="1640"/>
    </location>
</feature>
<evidence type="ECO:0008006" key="10">
    <source>
        <dbReference type="Google" id="ProtNLM"/>
    </source>
</evidence>
<organism evidence="8 9">
    <name type="scientific">Yarrowia lipolytica</name>
    <name type="common">Candida lipolytica</name>
    <dbReference type="NCBI Taxonomy" id="4952"/>
    <lineage>
        <taxon>Eukaryota</taxon>
        <taxon>Fungi</taxon>
        <taxon>Dikarya</taxon>
        <taxon>Ascomycota</taxon>
        <taxon>Saccharomycotina</taxon>
        <taxon>Dipodascomycetes</taxon>
        <taxon>Dipodascales</taxon>
        <taxon>Dipodascales incertae sedis</taxon>
        <taxon>Yarrowia</taxon>
    </lineage>
</organism>
<evidence type="ECO:0000256" key="5">
    <source>
        <dbReference type="ARBA" id="ARBA00023054"/>
    </source>
</evidence>
<feature type="region of interest" description="Disordered" evidence="7">
    <location>
        <begin position="1613"/>
        <end position="1640"/>
    </location>
</feature>
<dbReference type="EMBL" id="CP017556">
    <property type="protein sequence ID" value="AOW04430.1"/>
    <property type="molecule type" value="Genomic_DNA"/>
</dbReference>
<dbReference type="RefSeq" id="XP_503123.3">
    <property type="nucleotide sequence ID" value="XM_503123.3"/>
</dbReference>
<feature type="compositionally biased region" description="Gly residues" evidence="7">
    <location>
        <begin position="271"/>
        <end position="280"/>
    </location>
</feature>
<feature type="compositionally biased region" description="Polar residues" evidence="7">
    <location>
        <begin position="924"/>
        <end position="942"/>
    </location>
</feature>
<feature type="compositionally biased region" description="Low complexity" evidence="7">
    <location>
        <begin position="639"/>
        <end position="648"/>
    </location>
</feature>
<evidence type="ECO:0000256" key="2">
    <source>
        <dbReference type="ARBA" id="ARBA00022441"/>
    </source>
</evidence>
<feature type="coiled-coil region" evidence="6">
    <location>
        <begin position="1197"/>
        <end position="1224"/>
    </location>
</feature>
<feature type="compositionally biased region" description="Polar residues" evidence="7">
    <location>
        <begin position="658"/>
        <end position="680"/>
    </location>
</feature>
<name>A0A1D8NFM0_YARLL</name>
<evidence type="ECO:0000313" key="9">
    <source>
        <dbReference type="Proteomes" id="UP000182444"/>
    </source>
</evidence>
<feature type="region of interest" description="Disordered" evidence="7">
    <location>
        <begin position="1350"/>
        <end position="1369"/>
    </location>
</feature>
<evidence type="ECO:0000313" key="8">
    <source>
        <dbReference type="EMBL" id="AOW04430.1"/>
    </source>
</evidence>
<feature type="region of interest" description="Disordered" evidence="7">
    <location>
        <begin position="1536"/>
        <end position="1559"/>
    </location>
</feature>
<keyword evidence="5 6" id="KW-0175">Coiled coil</keyword>
<dbReference type="PANTHER" id="PTHR46093">
    <property type="entry name" value="ACYL-COA-BINDING DOMAIN-CONTAINING PROTEIN 5"/>
    <property type="match status" value="1"/>
</dbReference>
<dbReference type="InterPro" id="IPR015915">
    <property type="entry name" value="Kelch-typ_b-propeller"/>
</dbReference>
<dbReference type="Gene3D" id="2.120.10.80">
    <property type="entry name" value="Kelch-type beta propeller"/>
    <property type="match status" value="2"/>
</dbReference>
<feature type="compositionally biased region" description="Basic and acidic residues" evidence="7">
    <location>
        <begin position="850"/>
        <end position="873"/>
    </location>
</feature>
<feature type="compositionally biased region" description="Polar residues" evidence="7">
    <location>
        <begin position="230"/>
        <end position="266"/>
    </location>
</feature>
<evidence type="ECO:0000256" key="7">
    <source>
        <dbReference type="SAM" id="MobiDB-lite"/>
    </source>
</evidence>
<dbReference type="PANTHER" id="PTHR46093:SF18">
    <property type="entry name" value="FIBRONECTIN TYPE-III DOMAIN-CONTAINING PROTEIN"/>
    <property type="match status" value="1"/>
</dbReference>
<feature type="region of interest" description="Disordered" evidence="7">
    <location>
        <begin position="166"/>
        <end position="312"/>
    </location>
</feature>
<dbReference type="Proteomes" id="UP000182444">
    <property type="component" value="Chromosome 1D"/>
</dbReference>
<feature type="compositionally biased region" description="Acidic residues" evidence="7">
    <location>
        <begin position="1549"/>
        <end position="1558"/>
    </location>
</feature>
<feature type="region of interest" description="Disordered" evidence="7">
    <location>
        <begin position="1479"/>
        <end position="1501"/>
    </location>
</feature>
<evidence type="ECO:0000256" key="3">
    <source>
        <dbReference type="ARBA" id="ARBA00022490"/>
    </source>
</evidence>
<keyword evidence="3" id="KW-0963">Cytoplasm</keyword>
<feature type="coiled-coil region" evidence="6">
    <location>
        <begin position="1267"/>
        <end position="1308"/>
    </location>
</feature>
<gene>
    <name evidence="8" type="ORF">YALI1_D27500g</name>
</gene>
<dbReference type="GO" id="GO:0005737">
    <property type="term" value="C:cytoplasm"/>
    <property type="evidence" value="ECO:0007669"/>
    <property type="project" value="UniProtKB-SubCell"/>
</dbReference>
<sequence>MSSIFKRKNKKSRDSVSNGPASPGTSGGASNAAASPSTTSGGLGGLASQAQNLASKSQQQVQNVQQQGQNVQQQARDLQQQAQQQGQNIQQQARDLQQQAQQQGQNLQQQAQNLPQSAKGGFSGMQQGFNGVQQGFQNASSQAQQGYNNASAQTQQGYNTAQGHVQKGMNAFGGQGHGHGPSQGPNQGPSQGPGPQYGPGGNYSHHTPNAAHGTGPTIPGAHHNSGMGGSPTTPQMEGFNTPQSHGRSPFPQMSPQSGRSPQSFSQAKFGATGGAAGGAAGLAAANSQSPGPGHAASGAITASPGGSPNHPWTKVPITNASPFPRYGHASNYVAARDGEIFVMGGLKGADVFGDLWVIETDSMAGFLLETEGCPSPRVGHAALTLGNAFIVFGGDTKVTDTDTPDDNLYLLNTSTLKWTVANPKGSRPAGRYGHSLSTVGSKLFVFGGQLDDYFFDDLVCFDLTKLRSPECRWTTIEPADGVSPPPRTNHTVVTYQDKLYMYGGTDGQLWYSDTWCFDPVTNLWTQLNCSGFIPTPSEGHAATVVNDIMYVFGGRSSKGDDLGVLSALKLSSKRWFTFENMGQAPAPRSGHSMTAYSSHKVLVMGGESHDQDDTHVYVLDTSRIKYPPKASAGDVGDTSVQSISSLSSQNAPQPGIQPGQSGLQSGRQSPAMQSQSYSQTGPHPPAPGAIPLPGMVGAGAMDRSFDRSSASAGSATSPNMDRSIGSNDARADRSIGSIDDEKYDRGYMQPGQVDDTPAGPSPETHGHGVAAGVAGAAAGVAGAAAGVAGANHLSHRTSNLGSNSEEFESADDGRPISSEAEADAEDVYGSPSGKIPAAWPQEVKQEEEEPFQHKDSSFHDASTPRDEREHPEYGQEAGKAAVGPDAGYSDASETVGYSSAAPNSAGATAPTDSTPTGYDDSDYSQHTTPQHSAVASPVNYTSRDVDSSHSITPGVAAASAGVAGVTAGVAGMNIHQKANNVKIEPSEHERGLDSALESNPDTTIDSEGDVQDVIEQLKATNSWYESELTVAKQSGYTPSKNPVGDIEKVRRRSLRYSRDQGASLSERDILVQALVEVKQELQNVKNDVARQSEEASQKLKALNDENQELRAHIESGGDGESGSRALGAGAAGAGVGALAGAGVGAATSGGDPELAAKHAELQKKYNLLVGGGAPSADSTRDLADGASAPSGNVHQLLKQEQNKNASLEYELETLKDELATTQAKWKDVGGTANDHVTALQAAGAALAASQSQHALLQRDLDTHKTARSAADEEVLQLKRQLEDAERRLAQAEEALEKEQQLGAHAREQNEHSTQAMTGGIDKILAMWTGSALIGGAAGYAGGALTNGSRGIDGAEGDDGETPAAPSGLNSHPQFVALQKQVDGANKLHLMHKEAAEQATADLSVAQTQVEELKSTLLKSEQQNHELIQELEELKGHVTEHRRQLEDHEQTRSMSQNQALRLKELEAELAATLATHRTELDNIESTHRNKLGEMEKAKKDSLTYMQNSDLALRKTREELSRSKEQISQLQDELSELQIRGKGGAPRGHDYDDDDDDDDEKFGSHQLELQLRDTRATLVVVEQERDELRLANADLRKKAITNVQDVEKYKRRYQRLKQRGGEDSFGESEFDQTHTSGFESPR</sequence>
<feature type="compositionally biased region" description="Low complexity" evidence="7">
    <location>
        <begin position="17"/>
        <end position="116"/>
    </location>
</feature>
<feature type="region of interest" description="Disordered" evidence="7">
    <location>
        <begin position="627"/>
        <end position="769"/>
    </location>
</feature>
<feature type="compositionally biased region" description="Basic and acidic residues" evidence="7">
    <location>
        <begin position="729"/>
        <end position="745"/>
    </location>
</feature>
<comment type="subcellular location">
    <subcellularLocation>
        <location evidence="1">Cytoplasm</location>
    </subcellularLocation>
</comment>
<feature type="region of interest" description="Disordered" evidence="7">
    <location>
        <begin position="1"/>
        <end position="131"/>
    </location>
</feature>
<feature type="region of interest" description="Disordered" evidence="7">
    <location>
        <begin position="982"/>
        <end position="1007"/>
    </location>
</feature>
<proteinExistence type="predicted"/>
<dbReference type="eggNOG" id="KOG0379">
    <property type="taxonomic scope" value="Eukaryota"/>
</dbReference>
<keyword evidence="4" id="KW-0677">Repeat</keyword>
<dbReference type="KEGG" id="yli:2910777"/>
<feature type="compositionally biased region" description="Basic and acidic residues" evidence="7">
    <location>
        <begin position="1479"/>
        <end position="1500"/>
    </location>
</feature>
<dbReference type="VEuPathDB" id="FungiDB:YALI1_D27500g"/>
<dbReference type="FunFam" id="2.120.10.80:FF:000049">
    <property type="entry name" value="Cell polarity protein (Tea1)"/>
    <property type="match status" value="1"/>
</dbReference>
<feature type="compositionally biased region" description="Low complexity" evidence="7">
    <location>
        <begin position="182"/>
        <end position="194"/>
    </location>
</feature>
<protein>
    <recommendedName>
        <fullName evidence="10">Tip elongation aberrant protein 1</fullName>
    </recommendedName>
</protein>
<reference evidence="8 9" key="1">
    <citation type="journal article" date="2016" name="PLoS ONE">
        <title>Sequence Assembly of Yarrowia lipolytica Strain W29/CLIB89 Shows Transposable Element Diversity.</title>
        <authorList>
            <person name="Magnan C."/>
            <person name="Yu J."/>
            <person name="Chang I."/>
            <person name="Jahn E."/>
            <person name="Kanomata Y."/>
            <person name="Wu J."/>
            <person name="Zeller M."/>
            <person name="Oakes M."/>
            <person name="Baldi P."/>
            <person name="Sandmeyer S."/>
        </authorList>
    </citation>
    <scope>NUCLEOTIDE SEQUENCE [LARGE SCALE GENOMIC DNA]</scope>
    <source>
        <strain evidence="9">CLIB89(W29)</strain>
    </source>
</reference>
<dbReference type="GeneID" id="2910777"/>
<feature type="coiled-coil region" evidence="6">
    <location>
        <begin position="1569"/>
        <end position="1596"/>
    </location>
</feature>
<evidence type="ECO:0000256" key="4">
    <source>
        <dbReference type="ARBA" id="ARBA00022737"/>
    </source>
</evidence>
<evidence type="ECO:0000256" key="1">
    <source>
        <dbReference type="ARBA" id="ARBA00004496"/>
    </source>
</evidence>
<keyword evidence="2" id="KW-0880">Kelch repeat</keyword>
<feature type="compositionally biased region" description="Basic residues" evidence="7">
    <location>
        <begin position="1"/>
        <end position="11"/>
    </location>
</feature>
<feature type="region of interest" description="Disordered" evidence="7">
    <location>
        <begin position="796"/>
        <end position="949"/>
    </location>
</feature>